<feature type="region of interest" description="Disordered" evidence="1">
    <location>
        <begin position="395"/>
        <end position="428"/>
    </location>
</feature>
<dbReference type="SUPFAM" id="SSF47769">
    <property type="entry name" value="SAM/Pointed domain"/>
    <property type="match status" value="1"/>
</dbReference>
<evidence type="ECO:0000256" key="1">
    <source>
        <dbReference type="SAM" id="MobiDB-lite"/>
    </source>
</evidence>
<feature type="compositionally biased region" description="Polar residues" evidence="1">
    <location>
        <begin position="505"/>
        <end position="515"/>
    </location>
</feature>
<reference evidence="3" key="1">
    <citation type="submission" date="2017-05" db="UniProtKB">
        <authorList>
            <consortium name="EnsemblMetazoa"/>
        </authorList>
    </citation>
    <scope>IDENTIFICATION</scope>
</reference>
<evidence type="ECO:0000313" key="3">
    <source>
        <dbReference type="EnsemblMetazoa" id="Aqu2.1.26936_001"/>
    </source>
</evidence>
<dbReference type="PROSITE" id="PS50105">
    <property type="entry name" value="SAM_DOMAIN"/>
    <property type="match status" value="1"/>
</dbReference>
<protein>
    <recommendedName>
        <fullName evidence="2">SAM domain-containing protein</fullName>
    </recommendedName>
</protein>
<feature type="region of interest" description="Disordered" evidence="1">
    <location>
        <begin position="986"/>
        <end position="1055"/>
    </location>
</feature>
<evidence type="ECO:0000259" key="2">
    <source>
        <dbReference type="PROSITE" id="PS50105"/>
    </source>
</evidence>
<accession>A0A1X7UHJ3</accession>
<dbReference type="InterPro" id="IPR013761">
    <property type="entry name" value="SAM/pointed_sf"/>
</dbReference>
<organism evidence="3">
    <name type="scientific">Amphimedon queenslandica</name>
    <name type="common">Sponge</name>
    <dbReference type="NCBI Taxonomy" id="400682"/>
    <lineage>
        <taxon>Eukaryota</taxon>
        <taxon>Metazoa</taxon>
        <taxon>Porifera</taxon>
        <taxon>Demospongiae</taxon>
        <taxon>Heteroscleromorpha</taxon>
        <taxon>Haplosclerida</taxon>
        <taxon>Niphatidae</taxon>
        <taxon>Amphimedon</taxon>
    </lineage>
</organism>
<feature type="region of interest" description="Disordered" evidence="1">
    <location>
        <begin position="503"/>
        <end position="524"/>
    </location>
</feature>
<dbReference type="InterPro" id="IPR001660">
    <property type="entry name" value="SAM"/>
</dbReference>
<sequence>MSSCPVLSEPMLLKEFSKKHGNDLPQVISAQDSFYGIQDDFQLDLDGGEEFEVYFKKDSPVVYVKTAGIKYTVPLHSTFKFSVLYNPKSEGLGTARRGYQFETAADLMKADPLPSVVHVGKDCITSKAMNGREVIPKGSLLILKGLIAEKNRFGKSKILVCVNVNEPLKKFYLKEKAKGNFSTKESLLLFPMPILLSHIKLPFTTSIYQNDILHPIFHDKTGYIDSEPTNLESFIVSPVPSDVPKPIVPLPAGKTLPRTENQNRLIEMSLSLPVNFSVVQISEEKKEQLKQKRALVAETISPENMDLVYTFSLECPLQKSLLQPVNNEDWLHEAVATDSDAVYEPMPIGTTGGMKPVRNASTSAIMPIPAEPVRNANRFSIVPLPAISRSKSVMDIKIKKSRPGPPVPPKRTRRHSSGEGNQSIEDHQQARLFYSLDRKAFKKKNPILYEEMDEEGYTKVELVDEPTEISDPSKESYTGLLHREDSTNSSGICEEDYSEAVYPEDSTNSSVNCEESYSDLIPSPTEVKDPSIDCKEEYTELICPDEMTVCKEDYTDLVYPGNTSGLERSCPIYENQCHPQFNQQASTVQSLSHEVLYMNLSEAIAPKQTDKNNNEDKTRFLQINRSLLLKYGPEQAMESLSDPLLLQELAQKHGNDLPLVISTSGNTELQKGKQYEVYFKREASALNVKIALGVCSYVVPVNSTFKFSVLYNPRRDHDLSTARRGYCFSTVADLMKTRPLPSVVYVGQRFSHNGDTVKKGTLLLLKEVVTEKHHFMKVKRLKCMKVGDTKEIYLKESCEGQFSTRESLLLFSMSALLKYFKPPISTSMYDCEGRAPEWQFKYKSGCIVSAKPTTLHSFIVSPVSPLPSPTSSVSSDCTHQLIELFTSLPMEFNIVSITQETKSQLNQKRLSILQSIAPENVDLMYTLGTKDQLQKNLFLPVNNSEWIHEIVGIEDKTVYEPIVIPSDRISTNTRVLLPKFVRATIVDHLPPPPPPLPPRRRHSTVESCSSSDSKSNDASRRSLSSCEYDDVVPVYSSPTDDDDDDDDDYTEMFDPTKIQKKADSNSTFDKELAMLPDPNEISIEGTSLDIESLNLSVASATVGESTPLNLEDANESFYENKPLFLEVNKSLLLEYDCNQISTLLEMMGMEEYIPKFKEEQIDGALLFELNNEILEEELGMSKKIHRIRLMMIITGHECVTQFIKFID</sequence>
<dbReference type="Pfam" id="PF00536">
    <property type="entry name" value="SAM_1"/>
    <property type="match status" value="1"/>
</dbReference>
<name>A0A1X7UHJ3_AMPQE</name>
<proteinExistence type="predicted"/>
<dbReference type="Gene3D" id="1.10.150.50">
    <property type="entry name" value="Transcription Factor, Ets-1"/>
    <property type="match status" value="1"/>
</dbReference>
<dbReference type="OrthoDB" id="6077228at2759"/>
<dbReference type="SMART" id="SM00454">
    <property type="entry name" value="SAM"/>
    <property type="match status" value="1"/>
</dbReference>
<dbReference type="AlphaFoldDB" id="A0A1X7UHJ3"/>
<feature type="domain" description="SAM" evidence="2">
    <location>
        <begin position="1135"/>
        <end position="1190"/>
    </location>
</feature>
<dbReference type="InParanoid" id="A0A1X7UHJ3"/>
<feature type="compositionally biased region" description="Acidic residues" evidence="1">
    <location>
        <begin position="1039"/>
        <end position="1051"/>
    </location>
</feature>
<dbReference type="EnsemblMetazoa" id="Aqu2.1.26936_001">
    <property type="protein sequence ID" value="Aqu2.1.26936_001"/>
    <property type="gene ID" value="Aqu2.1.26936"/>
</dbReference>